<dbReference type="OrthoDB" id="1365379at2"/>
<evidence type="ECO:0000256" key="1">
    <source>
        <dbReference type="SAM" id="Phobius"/>
    </source>
</evidence>
<keyword evidence="3" id="KW-1185">Reference proteome</keyword>
<feature type="transmembrane region" description="Helical" evidence="1">
    <location>
        <begin position="80"/>
        <end position="102"/>
    </location>
</feature>
<dbReference type="RefSeq" id="WP_019388229.1">
    <property type="nucleotide sequence ID" value="NZ_ALIH01000011.1"/>
</dbReference>
<evidence type="ECO:0000313" key="3">
    <source>
        <dbReference type="Proteomes" id="UP000184396"/>
    </source>
</evidence>
<dbReference type="AlphaFoldDB" id="A0A1M6FEI2"/>
<keyword evidence="1" id="KW-1133">Transmembrane helix</keyword>
<keyword evidence="1" id="KW-0472">Membrane</keyword>
<gene>
    <name evidence="2" type="ORF">SAMN05216261_2354</name>
</gene>
<dbReference type="Proteomes" id="UP000184396">
    <property type="component" value="Unassembled WGS sequence"/>
</dbReference>
<feature type="transmembrane region" description="Helical" evidence="1">
    <location>
        <begin position="196"/>
        <end position="229"/>
    </location>
</feature>
<feature type="transmembrane region" description="Helical" evidence="1">
    <location>
        <begin position="138"/>
        <end position="171"/>
    </location>
</feature>
<reference evidence="2 3" key="1">
    <citation type="submission" date="2016-11" db="EMBL/GenBank/DDBJ databases">
        <authorList>
            <person name="Jaros S."/>
            <person name="Januszkiewicz K."/>
            <person name="Wedrychowicz H."/>
        </authorList>
    </citation>
    <scope>NUCLEOTIDE SEQUENCE [LARGE SCALE GENOMIC DNA]</scope>
    <source>
        <strain evidence="2 3">CGMCC 1.12213</strain>
    </source>
</reference>
<feature type="transmembrane region" description="Helical" evidence="1">
    <location>
        <begin position="33"/>
        <end position="60"/>
    </location>
</feature>
<proteinExistence type="predicted"/>
<protein>
    <recommendedName>
        <fullName evidence="4">Membrane domain of glycerophosphoryl diester phosphodiesterase</fullName>
    </recommendedName>
</protein>
<evidence type="ECO:0008006" key="4">
    <source>
        <dbReference type="Google" id="ProtNLM"/>
    </source>
</evidence>
<dbReference type="STRING" id="1178825.SAMN05216261_2354"/>
<accession>A0A1M6FEI2</accession>
<dbReference type="eggNOG" id="ENOG502ZAPM">
    <property type="taxonomic scope" value="Bacteria"/>
</dbReference>
<evidence type="ECO:0000313" key="2">
    <source>
        <dbReference type="EMBL" id="SHI96138.1"/>
    </source>
</evidence>
<organism evidence="2 3">
    <name type="scientific">Algibacter luteus</name>
    <dbReference type="NCBI Taxonomy" id="1178825"/>
    <lineage>
        <taxon>Bacteria</taxon>
        <taxon>Pseudomonadati</taxon>
        <taxon>Bacteroidota</taxon>
        <taxon>Flavobacteriia</taxon>
        <taxon>Flavobacteriales</taxon>
        <taxon>Flavobacteriaceae</taxon>
        <taxon>Algibacter</taxon>
    </lineage>
</organism>
<name>A0A1M6FEI2_9FLAO</name>
<dbReference type="EMBL" id="FQYK01000005">
    <property type="protein sequence ID" value="SHI96138.1"/>
    <property type="molecule type" value="Genomic_DNA"/>
</dbReference>
<sequence length="255" mass="28838">MNTTETLLTKIENAKDLDFGDIFNKSIELFKKVWLQGLVIMLLTMVMMIPFYIIMYLPLIAMGILDPDSLQQGSEANMMLLIPFYLLMTVFMFFAMIITFGFKSAFFRICKMKDLNEAGSDDYFYFFKKPYLGKTIKLAAITFGISLLAILLCVLPMFYAMVPIALINVIYAFNPDLSASDITKIGFKLGNKKWLITFGLIIVAGFLAQLVGIVLCFIGVFVTSSFAYVPLYYIYKDSIGHNEQSVIDEIGIVTE</sequence>
<keyword evidence="1" id="KW-0812">Transmembrane</keyword>